<evidence type="ECO:0000313" key="3">
    <source>
        <dbReference type="Proteomes" id="UP000807469"/>
    </source>
</evidence>
<dbReference type="CDD" id="cd03139">
    <property type="entry name" value="GATase1_PfpI_2"/>
    <property type="match status" value="1"/>
</dbReference>
<evidence type="ECO:0000259" key="1">
    <source>
        <dbReference type="Pfam" id="PF01965"/>
    </source>
</evidence>
<reference evidence="2" key="1">
    <citation type="submission" date="2020-11" db="EMBL/GenBank/DDBJ databases">
        <authorList>
            <consortium name="DOE Joint Genome Institute"/>
            <person name="Ahrendt S."/>
            <person name="Riley R."/>
            <person name="Andreopoulos W."/>
            <person name="Labutti K."/>
            <person name="Pangilinan J."/>
            <person name="Ruiz-Duenas F.J."/>
            <person name="Barrasa J.M."/>
            <person name="Sanchez-Garcia M."/>
            <person name="Camarero S."/>
            <person name="Miyauchi S."/>
            <person name="Serrano A."/>
            <person name="Linde D."/>
            <person name="Babiker R."/>
            <person name="Drula E."/>
            <person name="Ayuso-Fernandez I."/>
            <person name="Pacheco R."/>
            <person name="Padilla G."/>
            <person name="Ferreira P."/>
            <person name="Barriuso J."/>
            <person name="Kellner H."/>
            <person name="Castanera R."/>
            <person name="Alfaro M."/>
            <person name="Ramirez L."/>
            <person name="Pisabarro A.G."/>
            <person name="Kuo A."/>
            <person name="Tritt A."/>
            <person name="Lipzen A."/>
            <person name="He G."/>
            <person name="Yan M."/>
            <person name="Ng V."/>
            <person name="Cullen D."/>
            <person name="Martin F."/>
            <person name="Rosso M.-N."/>
            <person name="Henrissat B."/>
            <person name="Hibbett D."/>
            <person name="Martinez A.T."/>
            <person name="Grigoriev I.V."/>
        </authorList>
    </citation>
    <scope>NUCLEOTIDE SEQUENCE</scope>
    <source>
        <strain evidence="2">CIRM-BRFM 674</strain>
    </source>
</reference>
<feature type="domain" description="DJ-1/PfpI" evidence="1">
    <location>
        <begin position="23"/>
        <end position="196"/>
    </location>
</feature>
<dbReference type="Gene3D" id="3.40.50.880">
    <property type="match status" value="1"/>
</dbReference>
<dbReference type="Pfam" id="PF01965">
    <property type="entry name" value="DJ-1_PfpI"/>
    <property type="match status" value="1"/>
</dbReference>
<dbReference type="InterPro" id="IPR002818">
    <property type="entry name" value="DJ-1/PfpI"/>
</dbReference>
<proteinExistence type="predicted"/>
<dbReference type="EMBL" id="MU155160">
    <property type="protein sequence ID" value="KAF9482837.1"/>
    <property type="molecule type" value="Genomic_DNA"/>
</dbReference>
<gene>
    <name evidence="2" type="ORF">BDN70DRAFT_874417</name>
</gene>
<name>A0A9P5Z8D0_9AGAR</name>
<dbReference type="AlphaFoldDB" id="A0A9P5Z8D0"/>
<dbReference type="SUPFAM" id="SSF52317">
    <property type="entry name" value="Class I glutamine amidotransferase-like"/>
    <property type="match status" value="1"/>
</dbReference>
<dbReference type="PANTHER" id="PTHR43130:SF15">
    <property type="entry name" value="THIJ_PFPI FAMILY PROTEIN (AFU_ORTHOLOGUE AFUA_5G14240)"/>
    <property type="match status" value="1"/>
</dbReference>
<dbReference type="PANTHER" id="PTHR43130">
    <property type="entry name" value="ARAC-FAMILY TRANSCRIPTIONAL REGULATOR"/>
    <property type="match status" value="1"/>
</dbReference>
<comment type="caution">
    <text evidence="2">The sequence shown here is derived from an EMBL/GenBank/DDBJ whole genome shotgun (WGS) entry which is preliminary data.</text>
</comment>
<dbReference type="InterPro" id="IPR029062">
    <property type="entry name" value="Class_I_gatase-like"/>
</dbReference>
<dbReference type="OrthoDB" id="543156at2759"/>
<sequence>MSAQVDFPSPTRPISETPLRYGVIIYPGYQALDIFGPLDALNTLSLYFPLQLSVIAQTLDPVSTKPPGSLGNLAADFGQTIIPTHTFDTAPPVDVLIVPGGIGNRDPKNVEAAIAYVAKVYPTLQYLVTVCTGSGMAAEAGVLDGRRATTNKRAWARTTQLRPQVHWEAHARWVVDGNIWTSSGVSAGLDVIFAFMGEVYGEEVATAIANFLEYERHMDASWDPYAGLYGLA</sequence>
<keyword evidence="3" id="KW-1185">Reference proteome</keyword>
<accession>A0A9P5Z8D0</accession>
<evidence type="ECO:0000313" key="2">
    <source>
        <dbReference type="EMBL" id="KAF9482837.1"/>
    </source>
</evidence>
<protein>
    <submittedName>
        <fullName evidence="2">DJ-1/PfpI family protein</fullName>
    </submittedName>
</protein>
<dbReference type="InterPro" id="IPR052158">
    <property type="entry name" value="INH-QAR"/>
</dbReference>
<organism evidence="2 3">
    <name type="scientific">Pholiota conissans</name>
    <dbReference type="NCBI Taxonomy" id="109636"/>
    <lineage>
        <taxon>Eukaryota</taxon>
        <taxon>Fungi</taxon>
        <taxon>Dikarya</taxon>
        <taxon>Basidiomycota</taxon>
        <taxon>Agaricomycotina</taxon>
        <taxon>Agaricomycetes</taxon>
        <taxon>Agaricomycetidae</taxon>
        <taxon>Agaricales</taxon>
        <taxon>Agaricineae</taxon>
        <taxon>Strophariaceae</taxon>
        <taxon>Pholiota</taxon>
    </lineage>
</organism>
<dbReference type="Proteomes" id="UP000807469">
    <property type="component" value="Unassembled WGS sequence"/>
</dbReference>